<feature type="transmembrane region" description="Helical" evidence="1">
    <location>
        <begin position="75"/>
        <end position="92"/>
    </location>
</feature>
<evidence type="ECO:0000256" key="1">
    <source>
        <dbReference type="SAM" id="Phobius"/>
    </source>
</evidence>
<sequence length="170" mass="18907">MSLSKCTSYQKFQETSRPPSVCGWVPETLEIGLGVACSVVTWRFTVQTETTERWEYVVSEHVVLGDLVLNPPPELMLVSCLVFGCCVSSFVHRRQAQDAFQFAVYAVFITATVISGYGLEASANLILLGYAPWAMCAAMAISLSGHALYRRQRTQSGKRSRDDRKVLLFV</sequence>
<dbReference type="AlphaFoldDB" id="A0AA39XEL5"/>
<feature type="transmembrane region" description="Helical" evidence="1">
    <location>
        <begin position="125"/>
        <end position="149"/>
    </location>
</feature>
<dbReference type="EMBL" id="JAULSU010000001">
    <property type="protein sequence ID" value="KAK0631977.1"/>
    <property type="molecule type" value="Genomic_DNA"/>
</dbReference>
<gene>
    <name evidence="2" type="ORF">B0T14DRAFT_417418</name>
</gene>
<evidence type="ECO:0000313" key="2">
    <source>
        <dbReference type="EMBL" id="KAK0631977.1"/>
    </source>
</evidence>
<keyword evidence="3" id="KW-1185">Reference proteome</keyword>
<keyword evidence="1" id="KW-0472">Membrane</keyword>
<comment type="caution">
    <text evidence="2">The sequence shown here is derived from an EMBL/GenBank/DDBJ whole genome shotgun (WGS) entry which is preliminary data.</text>
</comment>
<proteinExistence type="predicted"/>
<dbReference type="Proteomes" id="UP001175000">
    <property type="component" value="Unassembled WGS sequence"/>
</dbReference>
<protein>
    <submittedName>
        <fullName evidence="2">Uncharacterized protein</fullName>
    </submittedName>
</protein>
<keyword evidence="1" id="KW-0812">Transmembrane</keyword>
<keyword evidence="1" id="KW-1133">Transmembrane helix</keyword>
<feature type="transmembrane region" description="Helical" evidence="1">
    <location>
        <begin position="99"/>
        <end position="119"/>
    </location>
</feature>
<accession>A0AA39XEL5</accession>
<name>A0AA39XEL5_9PEZI</name>
<reference evidence="2" key="1">
    <citation type="submission" date="2023-06" db="EMBL/GenBank/DDBJ databases">
        <title>Genome-scale phylogeny and comparative genomics of the fungal order Sordariales.</title>
        <authorList>
            <consortium name="Lawrence Berkeley National Laboratory"/>
            <person name="Hensen N."/>
            <person name="Bonometti L."/>
            <person name="Westerberg I."/>
            <person name="Brannstrom I.O."/>
            <person name="Guillou S."/>
            <person name="Cros-Aarteil S."/>
            <person name="Calhoun S."/>
            <person name="Haridas S."/>
            <person name="Kuo A."/>
            <person name="Mondo S."/>
            <person name="Pangilinan J."/>
            <person name="Riley R."/>
            <person name="Labutti K."/>
            <person name="Andreopoulos B."/>
            <person name="Lipzen A."/>
            <person name="Chen C."/>
            <person name="Yanf M."/>
            <person name="Daum C."/>
            <person name="Ng V."/>
            <person name="Clum A."/>
            <person name="Steindorff A."/>
            <person name="Ohm R."/>
            <person name="Martin F."/>
            <person name="Silar P."/>
            <person name="Natvig D."/>
            <person name="Lalanne C."/>
            <person name="Gautier V."/>
            <person name="Ament-Velasquez S.L."/>
            <person name="Kruys A."/>
            <person name="Hutchinson M.I."/>
            <person name="Powell A.J."/>
            <person name="Barry K."/>
            <person name="Miller A.N."/>
            <person name="Grigoriev I.V."/>
            <person name="Debuchy R."/>
            <person name="Gladieux P."/>
            <person name="Thoren M.H."/>
            <person name="Johannesson H."/>
        </authorList>
    </citation>
    <scope>NUCLEOTIDE SEQUENCE</scope>
    <source>
        <strain evidence="2">CBS 606.72</strain>
    </source>
</reference>
<evidence type="ECO:0000313" key="3">
    <source>
        <dbReference type="Proteomes" id="UP001175000"/>
    </source>
</evidence>
<organism evidence="2 3">
    <name type="scientific">Immersiella caudata</name>
    <dbReference type="NCBI Taxonomy" id="314043"/>
    <lineage>
        <taxon>Eukaryota</taxon>
        <taxon>Fungi</taxon>
        <taxon>Dikarya</taxon>
        <taxon>Ascomycota</taxon>
        <taxon>Pezizomycotina</taxon>
        <taxon>Sordariomycetes</taxon>
        <taxon>Sordariomycetidae</taxon>
        <taxon>Sordariales</taxon>
        <taxon>Lasiosphaeriaceae</taxon>
        <taxon>Immersiella</taxon>
    </lineage>
</organism>